<evidence type="ECO:0000256" key="10">
    <source>
        <dbReference type="RuleBase" id="RU366035"/>
    </source>
</evidence>
<feature type="compositionally biased region" description="Basic and acidic residues" evidence="11">
    <location>
        <begin position="673"/>
        <end position="685"/>
    </location>
</feature>
<dbReference type="InParanoid" id="G4T590"/>
<keyword evidence="8 10" id="KW-0472">Membrane</keyword>
<keyword evidence="4 10" id="KW-1003">Cell membrane</keyword>
<evidence type="ECO:0000256" key="1">
    <source>
        <dbReference type="ARBA" id="ARBA00002512"/>
    </source>
</evidence>
<dbReference type="GO" id="GO:0043332">
    <property type="term" value="C:mating projection tip"/>
    <property type="evidence" value="ECO:0007669"/>
    <property type="project" value="UniProtKB-UniRule"/>
</dbReference>
<keyword evidence="13" id="KW-1185">Reference proteome</keyword>
<dbReference type="InterPro" id="IPR026777">
    <property type="entry name" value="PRM1"/>
</dbReference>
<comment type="function">
    <text evidence="1 10">Involved in cell fusion during mating by stabilizing the plasma membrane fusion event.</text>
</comment>
<comment type="subcellular location">
    <subcellularLocation>
        <location evidence="2 10">Cell membrane</location>
        <topology evidence="2 10">Multi-pass membrane protein</topology>
    </subcellularLocation>
</comment>
<keyword evidence="6 10" id="KW-0184">Conjugation</keyword>
<dbReference type="OMA" id="VWIRTSI"/>
<evidence type="ECO:0000256" key="7">
    <source>
        <dbReference type="ARBA" id="ARBA00022989"/>
    </source>
</evidence>
<keyword evidence="7 10" id="KW-1133">Transmembrane helix</keyword>
<evidence type="ECO:0000256" key="2">
    <source>
        <dbReference type="ARBA" id="ARBA00004651"/>
    </source>
</evidence>
<dbReference type="PANTHER" id="PTHR31030:SF1">
    <property type="entry name" value="PLASMA MEMBRANE FUSION PROTEIN PRM1"/>
    <property type="match status" value="1"/>
</dbReference>
<dbReference type="OrthoDB" id="10248838at2759"/>
<feature type="region of interest" description="Disordered" evidence="11">
    <location>
        <begin position="660"/>
        <end position="744"/>
    </location>
</feature>
<dbReference type="HOGENOM" id="CLU_010191_2_0_1"/>
<comment type="similarity">
    <text evidence="3 10">Belongs to the PRM1 family.</text>
</comment>
<feature type="compositionally biased region" description="Basic and acidic residues" evidence="11">
    <location>
        <begin position="734"/>
        <end position="744"/>
    </location>
</feature>
<feature type="transmembrane region" description="Helical" evidence="10">
    <location>
        <begin position="122"/>
        <end position="141"/>
    </location>
</feature>
<organism evidence="12 13">
    <name type="scientific">Serendipita indica (strain DSM 11827)</name>
    <name type="common">Root endophyte fungus</name>
    <name type="synonym">Piriformospora indica</name>
    <dbReference type="NCBI Taxonomy" id="1109443"/>
    <lineage>
        <taxon>Eukaryota</taxon>
        <taxon>Fungi</taxon>
        <taxon>Dikarya</taxon>
        <taxon>Basidiomycota</taxon>
        <taxon>Agaricomycotina</taxon>
        <taxon>Agaricomycetes</taxon>
        <taxon>Sebacinales</taxon>
        <taxon>Serendipitaceae</taxon>
        <taxon>Serendipita</taxon>
    </lineage>
</organism>
<sequence>MSKVTHWDGPPPYLGILEQVSVVWIRTSIIAILIIGFALWIGATTAVSGIKDAKGALEEACAASEKVATVAANLPHYVGKIVSDELNSAIIDLLQASRKALELLLTAMTSVVRYFLEIVNSIIKFLFQFIIGGLLAVVTDFTNAAQQTLNNALGGIADRIQSDLNASVSPVNSILGRINNIIRNFNRDWGTSFSTINTVTINFDVSRIRNFRVPNTVADTLSNLSGRLPNLDSLVNNIDNTIAGPVQTLTSQMNSTFSNINPPTVDIAIPQVGAVEYCDKLNIGFLDELGDEILWAMRVGLGILAAIALIIWLSHAFLLWLIWRLELKGNSLAGKFWSQGHAKPAAISAVGAHAITGKEGAQEPVASTSHSPAPENAIIPLTRHNILALDNPFSTWTAATVLSLIPFIHPSEVTRDRLAWFFAYIFSIHPLVCFGIGLFGVLALSLQLILINIVRRRIDRELGKLIDDVVDSVGGAVNSLLATAGGEVATGLNAALSGIDTTINRDLNGWISTAVGAFGSLWTSATTTLRSGITQTFQGTPLQTPMGDLAQTITNDNQVASSISNAQNYLQQNLRLVVPRIDPKVFALSNATLDEISDTLARAAIGGNGNQGVFGLIFDRYTKLLKNLMTLFGCLLAIWGVVVVMALGILLVDIIRHRGPAKGGQASTQPGMSEKEKPVVERDIEAAGGETPAPVNTESDAEHSASATGNDPPVAGDSTQREKKGLRRLLPLLSHKERESSKVF</sequence>
<name>G4T590_SERID</name>
<dbReference type="EMBL" id="CAFZ01000002">
    <property type="protein sequence ID" value="CCA66450.1"/>
    <property type="molecule type" value="Genomic_DNA"/>
</dbReference>
<feature type="transmembrane region" description="Helical" evidence="10">
    <location>
        <begin position="299"/>
        <end position="323"/>
    </location>
</feature>
<feature type="transmembrane region" description="Helical" evidence="10">
    <location>
        <begin position="20"/>
        <end position="41"/>
    </location>
</feature>
<evidence type="ECO:0000256" key="3">
    <source>
        <dbReference type="ARBA" id="ARBA00010780"/>
    </source>
</evidence>
<feature type="transmembrane region" description="Helical" evidence="10">
    <location>
        <begin position="628"/>
        <end position="652"/>
    </location>
</feature>
<feature type="transmembrane region" description="Helical" evidence="10">
    <location>
        <begin position="421"/>
        <end position="454"/>
    </location>
</feature>
<accession>G4T590</accession>
<proteinExistence type="inferred from homology"/>
<evidence type="ECO:0000256" key="4">
    <source>
        <dbReference type="ARBA" id="ARBA00022475"/>
    </source>
</evidence>
<keyword evidence="5 10" id="KW-0812">Transmembrane</keyword>
<evidence type="ECO:0000256" key="6">
    <source>
        <dbReference type="ARBA" id="ARBA00022971"/>
    </source>
</evidence>
<dbReference type="GO" id="GO:0032220">
    <property type="term" value="P:plasma membrane fusion involved in cytogamy"/>
    <property type="evidence" value="ECO:0007669"/>
    <property type="project" value="TreeGrafter"/>
</dbReference>
<keyword evidence="9" id="KW-0325">Glycoprotein</keyword>
<comment type="caution">
    <text evidence="12">The sequence shown here is derived from an EMBL/GenBank/DDBJ whole genome shotgun (WGS) entry which is preliminary data.</text>
</comment>
<dbReference type="AlphaFoldDB" id="G4T590"/>
<dbReference type="PANTHER" id="PTHR31030">
    <property type="entry name" value="PLASMA MEMBRANE FUSION PROTEIN PRM1"/>
    <property type="match status" value="1"/>
</dbReference>
<evidence type="ECO:0000256" key="5">
    <source>
        <dbReference type="ARBA" id="ARBA00022692"/>
    </source>
</evidence>
<protein>
    <recommendedName>
        <fullName evidence="10">Plasma membrane fusion protein PRM1</fullName>
    </recommendedName>
</protein>
<dbReference type="GO" id="GO:0005886">
    <property type="term" value="C:plasma membrane"/>
    <property type="evidence" value="ECO:0007669"/>
    <property type="project" value="UniProtKB-SubCell"/>
</dbReference>
<evidence type="ECO:0000256" key="11">
    <source>
        <dbReference type="SAM" id="MobiDB-lite"/>
    </source>
</evidence>
<dbReference type="eggNOG" id="ENOG502QRP5">
    <property type="taxonomic scope" value="Eukaryota"/>
</dbReference>
<evidence type="ECO:0000256" key="9">
    <source>
        <dbReference type="ARBA" id="ARBA00023180"/>
    </source>
</evidence>
<dbReference type="Proteomes" id="UP000007148">
    <property type="component" value="Unassembled WGS sequence"/>
</dbReference>
<dbReference type="STRING" id="1109443.G4T590"/>
<evidence type="ECO:0000256" key="8">
    <source>
        <dbReference type="ARBA" id="ARBA00023136"/>
    </source>
</evidence>
<evidence type="ECO:0000313" key="12">
    <source>
        <dbReference type="EMBL" id="CCA66450.1"/>
    </source>
</evidence>
<evidence type="ECO:0000313" key="13">
    <source>
        <dbReference type="Proteomes" id="UP000007148"/>
    </source>
</evidence>
<gene>
    <name evidence="12" type="ORF">PIIN_00136</name>
</gene>
<reference evidence="12 13" key="1">
    <citation type="journal article" date="2011" name="PLoS Pathog.">
        <title>Endophytic Life Strategies Decoded by Genome and Transcriptome Analyses of the Mutualistic Root Symbiont Piriformospora indica.</title>
        <authorList>
            <person name="Zuccaro A."/>
            <person name="Lahrmann U."/>
            <person name="Guldener U."/>
            <person name="Langen G."/>
            <person name="Pfiffi S."/>
            <person name="Biedenkopf D."/>
            <person name="Wong P."/>
            <person name="Samans B."/>
            <person name="Grimm C."/>
            <person name="Basiewicz M."/>
            <person name="Murat C."/>
            <person name="Martin F."/>
            <person name="Kogel K.H."/>
        </authorList>
    </citation>
    <scope>NUCLEOTIDE SEQUENCE [LARGE SCALE GENOMIC DNA]</scope>
    <source>
        <strain evidence="12 13">DSM 11827</strain>
    </source>
</reference>